<organism evidence="8 9">
    <name type="scientific">Exaiptasia diaphana</name>
    <name type="common">Tropical sea anemone</name>
    <name type="synonym">Aiptasia pulchella</name>
    <dbReference type="NCBI Taxonomy" id="2652724"/>
    <lineage>
        <taxon>Eukaryota</taxon>
        <taxon>Metazoa</taxon>
        <taxon>Cnidaria</taxon>
        <taxon>Anthozoa</taxon>
        <taxon>Hexacorallia</taxon>
        <taxon>Actiniaria</taxon>
        <taxon>Aiptasiidae</taxon>
        <taxon>Exaiptasia</taxon>
    </lineage>
</organism>
<dbReference type="GO" id="GO:0005783">
    <property type="term" value="C:endoplasmic reticulum"/>
    <property type="evidence" value="ECO:0007669"/>
    <property type="project" value="TreeGrafter"/>
</dbReference>
<dbReference type="PANTHER" id="PTHR21208:SF1">
    <property type="entry name" value="ADP-DEPENDENT GLUCOKINASE"/>
    <property type="match status" value="1"/>
</dbReference>
<keyword evidence="2" id="KW-0808">Transferase</keyword>
<keyword evidence="7" id="KW-1133">Transmembrane helix</keyword>
<keyword evidence="9" id="KW-1185">Reference proteome</keyword>
<keyword evidence="4" id="KW-0418">Kinase</keyword>
<accession>A0A913YW96</accession>
<proteinExistence type="predicted"/>
<dbReference type="Pfam" id="PF04587">
    <property type="entry name" value="ADP_PFK_GK"/>
    <property type="match status" value="1"/>
</dbReference>
<keyword evidence="7" id="KW-0812">Transmembrane</keyword>
<dbReference type="GO" id="GO:0006096">
    <property type="term" value="P:glycolytic process"/>
    <property type="evidence" value="ECO:0007669"/>
    <property type="project" value="UniProtKB-KW"/>
</dbReference>
<dbReference type="PROSITE" id="PS51255">
    <property type="entry name" value="ADPK"/>
    <property type="match status" value="1"/>
</dbReference>
<dbReference type="RefSeq" id="XP_028518331.1">
    <property type="nucleotide sequence ID" value="XM_028662530.1"/>
</dbReference>
<dbReference type="PANTHER" id="PTHR21208">
    <property type="entry name" value="ADP-DEPENDENT GLUCOKINASE"/>
    <property type="match status" value="1"/>
</dbReference>
<dbReference type="GO" id="GO:0046872">
    <property type="term" value="F:metal ion binding"/>
    <property type="evidence" value="ECO:0007669"/>
    <property type="project" value="UniProtKB-KW"/>
</dbReference>
<keyword evidence="7" id="KW-0472">Membrane</keyword>
<evidence type="ECO:0000256" key="2">
    <source>
        <dbReference type="ARBA" id="ARBA00022679"/>
    </source>
</evidence>
<dbReference type="OrthoDB" id="5847021at2759"/>
<evidence type="ECO:0000256" key="6">
    <source>
        <dbReference type="ARBA" id="ARBA00023152"/>
    </source>
</evidence>
<keyword evidence="3" id="KW-0479">Metal-binding</keyword>
<dbReference type="GeneID" id="110250152"/>
<evidence type="ECO:0000256" key="3">
    <source>
        <dbReference type="ARBA" id="ARBA00022723"/>
    </source>
</evidence>
<dbReference type="OMA" id="YQICVAP"/>
<evidence type="ECO:0000313" key="8">
    <source>
        <dbReference type="EnsemblMetazoa" id="XP_028518331.1"/>
    </source>
</evidence>
<dbReference type="Proteomes" id="UP000887567">
    <property type="component" value="Unplaced"/>
</dbReference>
<dbReference type="InterPro" id="IPR029056">
    <property type="entry name" value="Ribokinase-like"/>
</dbReference>
<keyword evidence="5" id="KW-0460">Magnesium</keyword>
<keyword evidence="1" id="KW-0963">Cytoplasm</keyword>
<evidence type="ECO:0000313" key="9">
    <source>
        <dbReference type="Proteomes" id="UP000887567"/>
    </source>
</evidence>
<protein>
    <recommendedName>
        <fullName evidence="10">ADP-dependent glucokinase</fullName>
    </recommendedName>
</protein>
<dbReference type="GO" id="GO:0006006">
    <property type="term" value="P:glucose metabolic process"/>
    <property type="evidence" value="ECO:0007669"/>
    <property type="project" value="TreeGrafter"/>
</dbReference>
<dbReference type="EnsemblMetazoa" id="XM_028662530.1">
    <property type="protein sequence ID" value="XP_028518331.1"/>
    <property type="gene ID" value="LOC110250152"/>
</dbReference>
<keyword evidence="6" id="KW-0324">Glycolysis</keyword>
<dbReference type="KEGG" id="epa:110250152"/>
<evidence type="ECO:0000256" key="1">
    <source>
        <dbReference type="ARBA" id="ARBA00022490"/>
    </source>
</evidence>
<evidence type="ECO:0000256" key="7">
    <source>
        <dbReference type="SAM" id="Phobius"/>
    </source>
</evidence>
<dbReference type="GO" id="GO:0043843">
    <property type="term" value="F:ADP-specific glucokinase activity"/>
    <property type="evidence" value="ECO:0007669"/>
    <property type="project" value="TreeGrafter"/>
</dbReference>
<sequence length="477" mass="53548">MACNSIGVVGFLVVLIAVLTGFYYRNIVNNERHLRSILNGMLSLERKVKVTNSPVAAVAFEATLDIFVESLDLLKSLGIDPPQRAYPHEVIDSEMALAETFAYFFEHSVASSRYVSNKDLFRKIVEKANHLQHTKMIVGGTATCFAKRLALNGWKTHLTVPMTESTRKFVPSSIDIVGEIPKEDDIHMIFEFPGFEHWGDKFVSQRSNRMVLHTDVNNPYLKSLDTLKQVSKTENPALVVIGGLHMMDSFPYKEGERAQRLGELANLFKELPFKSMVHFEMGVFHEHALFVDLLKYVFPYSDSIGMNEQDLPNLLSMLKYDNITKVATQKPRVAVILDQMRQVYKILRSKPASNAKRRVTRLHLHTLAFQVMMTTRESPWTNSLVATAKASLTATRHVCGSNFIHTNKSRVIMDDSFSISSLPGSDRVPFNAERPVSCWSEDDYQFCVTPVLVCTEIVHTAGGGDNISAGGLSVQAK</sequence>
<evidence type="ECO:0000256" key="5">
    <source>
        <dbReference type="ARBA" id="ARBA00022842"/>
    </source>
</evidence>
<dbReference type="SUPFAM" id="SSF53613">
    <property type="entry name" value="Ribokinase-like"/>
    <property type="match status" value="1"/>
</dbReference>
<reference evidence="8" key="1">
    <citation type="submission" date="2022-11" db="UniProtKB">
        <authorList>
            <consortium name="EnsemblMetazoa"/>
        </authorList>
    </citation>
    <scope>IDENTIFICATION</scope>
</reference>
<evidence type="ECO:0000256" key="4">
    <source>
        <dbReference type="ARBA" id="ARBA00022777"/>
    </source>
</evidence>
<dbReference type="Gene3D" id="3.40.1190.20">
    <property type="match status" value="1"/>
</dbReference>
<name>A0A913YW96_EXADI</name>
<evidence type="ECO:0008006" key="10">
    <source>
        <dbReference type="Google" id="ProtNLM"/>
    </source>
</evidence>
<feature type="transmembrane region" description="Helical" evidence="7">
    <location>
        <begin position="6"/>
        <end position="24"/>
    </location>
</feature>
<dbReference type="AlphaFoldDB" id="A0A913YW96"/>
<dbReference type="InterPro" id="IPR007666">
    <property type="entry name" value="ADP_PFK/GK"/>
</dbReference>